<dbReference type="EMBL" id="OX458333">
    <property type="protein sequence ID" value="CAI8724828.1"/>
    <property type="molecule type" value="Genomic_DNA"/>
</dbReference>
<dbReference type="Proteomes" id="UP001162030">
    <property type="component" value="Chromosome"/>
</dbReference>
<feature type="transmembrane region" description="Helical" evidence="5">
    <location>
        <begin position="350"/>
        <end position="366"/>
    </location>
</feature>
<feature type="transmembrane region" description="Helical" evidence="5">
    <location>
        <begin position="148"/>
        <end position="168"/>
    </location>
</feature>
<dbReference type="PANTHER" id="PTHR37422">
    <property type="entry name" value="TEICHURONIC ACID BIOSYNTHESIS PROTEIN TUAE"/>
    <property type="match status" value="1"/>
</dbReference>
<keyword evidence="3 5" id="KW-1133">Transmembrane helix</keyword>
<dbReference type="InterPro" id="IPR007016">
    <property type="entry name" value="O-antigen_ligase-rel_domated"/>
</dbReference>
<name>A0ABN8WWC6_9GAMM</name>
<feature type="transmembrane region" description="Helical" evidence="5">
    <location>
        <begin position="105"/>
        <end position="127"/>
    </location>
</feature>
<feature type="domain" description="O-antigen ligase-related" evidence="6">
    <location>
        <begin position="177"/>
        <end position="308"/>
    </location>
</feature>
<keyword evidence="4 5" id="KW-0472">Membrane</keyword>
<gene>
    <name evidence="7" type="ORF">MSZNOR_0163</name>
</gene>
<keyword evidence="2 5" id="KW-0812">Transmembrane</keyword>
<evidence type="ECO:0000256" key="5">
    <source>
        <dbReference type="SAM" id="Phobius"/>
    </source>
</evidence>
<evidence type="ECO:0000256" key="1">
    <source>
        <dbReference type="ARBA" id="ARBA00004141"/>
    </source>
</evidence>
<evidence type="ECO:0000259" key="6">
    <source>
        <dbReference type="Pfam" id="PF04932"/>
    </source>
</evidence>
<dbReference type="Pfam" id="PF04932">
    <property type="entry name" value="Wzy_C"/>
    <property type="match status" value="1"/>
</dbReference>
<comment type="subcellular location">
    <subcellularLocation>
        <location evidence="1">Membrane</location>
        <topology evidence="1">Multi-pass membrane protein</topology>
    </subcellularLocation>
</comment>
<evidence type="ECO:0000313" key="8">
    <source>
        <dbReference type="Proteomes" id="UP001162030"/>
    </source>
</evidence>
<organism evidence="7 8">
    <name type="scientific">Methylocaldum szegediense</name>
    <dbReference type="NCBI Taxonomy" id="73780"/>
    <lineage>
        <taxon>Bacteria</taxon>
        <taxon>Pseudomonadati</taxon>
        <taxon>Pseudomonadota</taxon>
        <taxon>Gammaproteobacteria</taxon>
        <taxon>Methylococcales</taxon>
        <taxon>Methylococcaceae</taxon>
        <taxon>Methylocaldum</taxon>
    </lineage>
</organism>
<evidence type="ECO:0000256" key="4">
    <source>
        <dbReference type="ARBA" id="ARBA00023136"/>
    </source>
</evidence>
<evidence type="ECO:0000313" key="7">
    <source>
        <dbReference type="EMBL" id="CAI8724828.1"/>
    </source>
</evidence>
<protein>
    <submittedName>
        <fullName evidence="7">O-antigen ligase-like membrane protein</fullName>
    </submittedName>
</protein>
<feature type="transmembrane region" description="Helical" evidence="5">
    <location>
        <begin position="174"/>
        <end position="200"/>
    </location>
</feature>
<keyword evidence="8" id="KW-1185">Reference proteome</keyword>
<proteinExistence type="predicted"/>
<feature type="transmembrane region" description="Helical" evidence="5">
    <location>
        <begin position="212"/>
        <end position="233"/>
    </location>
</feature>
<evidence type="ECO:0000256" key="3">
    <source>
        <dbReference type="ARBA" id="ARBA00022989"/>
    </source>
</evidence>
<sequence>MAFRCAFLVAQLVLILNLERLLGLANANPIEKLFLIIAGLVFALTRKRIPANLVLMGFIILVSFVCGLLSEFDAFSWDRYSRSLVSLSAFLLFFTALPEQRDRELILLIAAFTPPVSVLLGTIYEAVGINRLWMTDYLGTRRLAGNMGPAFLGGAGVTGAVAASYLALQQRSRYLLLALVNAGITMLTASRMPSALALGVTGTMLFIESRSAVFRILMVLYGCVAIAALFYVMGDQLMTRLSSEAMSGRDIIWNELKTYIQRFPYFGVGLGHQMDILSARASETTHTVAAHNEYLRFTLELGYVGSALMGCAFIAMLVNLLCHPMMTKRWAFLLAVLAFFAYSSTDNTFSVPQIFMVLVVAFVGSCDRREPVSPSRESCSPLPFRTVEPALEPRHRI</sequence>
<dbReference type="PANTHER" id="PTHR37422:SF13">
    <property type="entry name" value="LIPOPOLYSACCHARIDE BIOSYNTHESIS PROTEIN PA4999-RELATED"/>
    <property type="match status" value="1"/>
</dbReference>
<evidence type="ECO:0000256" key="2">
    <source>
        <dbReference type="ARBA" id="ARBA00022692"/>
    </source>
</evidence>
<feature type="transmembrane region" description="Helical" evidence="5">
    <location>
        <begin position="81"/>
        <end position="99"/>
    </location>
</feature>
<feature type="transmembrane region" description="Helical" evidence="5">
    <location>
        <begin position="51"/>
        <end position="69"/>
    </location>
</feature>
<dbReference type="InterPro" id="IPR051533">
    <property type="entry name" value="WaaL-like"/>
</dbReference>
<feature type="transmembrane region" description="Helical" evidence="5">
    <location>
        <begin position="301"/>
        <end position="322"/>
    </location>
</feature>
<dbReference type="RefSeq" id="WP_156912764.1">
    <property type="nucleotide sequence ID" value="NZ_OX458333.1"/>
</dbReference>
<accession>A0ABN8WWC6</accession>
<reference evidence="7 8" key="1">
    <citation type="submission" date="2023-03" db="EMBL/GenBank/DDBJ databases">
        <authorList>
            <person name="Pearce D."/>
        </authorList>
    </citation>
    <scope>NUCLEOTIDE SEQUENCE [LARGE SCALE GENOMIC DNA]</scope>
    <source>
        <strain evidence="7">Msz</strain>
    </source>
</reference>